<evidence type="ECO:0000313" key="3">
    <source>
        <dbReference type="Proteomes" id="UP001151760"/>
    </source>
</evidence>
<reference evidence="2" key="1">
    <citation type="journal article" date="2022" name="Int. J. Mol. Sci.">
        <title>Draft Genome of Tanacetum Coccineum: Genomic Comparison of Closely Related Tanacetum-Family Plants.</title>
        <authorList>
            <person name="Yamashiro T."/>
            <person name="Shiraishi A."/>
            <person name="Nakayama K."/>
            <person name="Satake H."/>
        </authorList>
    </citation>
    <scope>NUCLEOTIDE SEQUENCE</scope>
</reference>
<dbReference type="Proteomes" id="UP001151760">
    <property type="component" value="Unassembled WGS sequence"/>
</dbReference>
<evidence type="ECO:0000256" key="1">
    <source>
        <dbReference type="SAM" id="MobiDB-lite"/>
    </source>
</evidence>
<keyword evidence="3" id="KW-1185">Reference proteome</keyword>
<comment type="caution">
    <text evidence="2">The sequence shown here is derived from an EMBL/GenBank/DDBJ whole genome shotgun (WGS) entry which is preliminary data.</text>
</comment>
<reference evidence="2" key="2">
    <citation type="submission" date="2022-01" db="EMBL/GenBank/DDBJ databases">
        <authorList>
            <person name="Yamashiro T."/>
            <person name="Shiraishi A."/>
            <person name="Satake H."/>
            <person name="Nakayama K."/>
        </authorList>
    </citation>
    <scope>NUCLEOTIDE SEQUENCE</scope>
</reference>
<organism evidence="2 3">
    <name type="scientific">Tanacetum coccineum</name>
    <dbReference type="NCBI Taxonomy" id="301880"/>
    <lineage>
        <taxon>Eukaryota</taxon>
        <taxon>Viridiplantae</taxon>
        <taxon>Streptophyta</taxon>
        <taxon>Embryophyta</taxon>
        <taxon>Tracheophyta</taxon>
        <taxon>Spermatophyta</taxon>
        <taxon>Magnoliopsida</taxon>
        <taxon>eudicotyledons</taxon>
        <taxon>Gunneridae</taxon>
        <taxon>Pentapetalae</taxon>
        <taxon>asterids</taxon>
        <taxon>campanulids</taxon>
        <taxon>Asterales</taxon>
        <taxon>Asteraceae</taxon>
        <taxon>Asteroideae</taxon>
        <taxon>Anthemideae</taxon>
        <taxon>Anthemidinae</taxon>
        <taxon>Tanacetum</taxon>
    </lineage>
</organism>
<name>A0ABQ5D5U0_9ASTR</name>
<feature type="region of interest" description="Disordered" evidence="1">
    <location>
        <begin position="1"/>
        <end position="20"/>
    </location>
</feature>
<evidence type="ECO:0000313" key="2">
    <source>
        <dbReference type="EMBL" id="GJT34661.1"/>
    </source>
</evidence>
<proteinExistence type="predicted"/>
<protein>
    <recommendedName>
        <fullName evidence="4">Reverse transcriptase domain-containing protein</fullName>
    </recommendedName>
</protein>
<evidence type="ECO:0008006" key="4">
    <source>
        <dbReference type="Google" id="ProtNLM"/>
    </source>
</evidence>
<dbReference type="EMBL" id="BQNB010014984">
    <property type="protein sequence ID" value="GJT34661.1"/>
    <property type="molecule type" value="Genomic_DNA"/>
</dbReference>
<accession>A0ABQ5D5U0</accession>
<gene>
    <name evidence="2" type="ORF">Tco_0925080</name>
</gene>
<sequence>MQSQHTTTKEPDNSLNTLIDSSPKFDYLLEEFSGELAHINPIPPVIEKADFDLEKEIHLVKNLLYDNSSPRPPERT</sequence>